<evidence type="ECO:0000313" key="3">
    <source>
        <dbReference type="WBParaSite" id="SBAD_0000559101-mRNA-1"/>
    </source>
</evidence>
<evidence type="ECO:0000313" key="1">
    <source>
        <dbReference type="EMBL" id="VDP07063.1"/>
    </source>
</evidence>
<organism evidence="3">
    <name type="scientific">Soboliphyme baturini</name>
    <dbReference type="NCBI Taxonomy" id="241478"/>
    <lineage>
        <taxon>Eukaryota</taxon>
        <taxon>Metazoa</taxon>
        <taxon>Ecdysozoa</taxon>
        <taxon>Nematoda</taxon>
        <taxon>Enoplea</taxon>
        <taxon>Dorylaimia</taxon>
        <taxon>Dioctophymatida</taxon>
        <taxon>Dioctophymatoidea</taxon>
        <taxon>Soboliphymatidae</taxon>
        <taxon>Soboliphyme</taxon>
    </lineage>
</organism>
<proteinExistence type="predicted"/>
<dbReference type="Proteomes" id="UP000270296">
    <property type="component" value="Unassembled WGS sequence"/>
</dbReference>
<evidence type="ECO:0000313" key="2">
    <source>
        <dbReference type="Proteomes" id="UP000270296"/>
    </source>
</evidence>
<sequence>MQTTTTTTTARCTDLGRFGDPREAARIVSEEGKKEQQVGNKNRAERTTNELKLWCEAADFTHDEVRRGARGFAPFKTAIRVLKTRFITFRLIIIEYRASPWSLTQTENLASTGPSTLVVLYVIYLQMVVNTFQGQMQL</sequence>
<keyword evidence="2" id="KW-1185">Reference proteome</keyword>
<protein>
    <submittedName>
        <fullName evidence="3">DUF3606 domain-containing protein</fullName>
    </submittedName>
</protein>
<dbReference type="AlphaFoldDB" id="A0A183IP28"/>
<reference evidence="1 2" key="2">
    <citation type="submission" date="2018-11" db="EMBL/GenBank/DDBJ databases">
        <authorList>
            <consortium name="Pathogen Informatics"/>
        </authorList>
    </citation>
    <scope>NUCLEOTIDE SEQUENCE [LARGE SCALE GENOMIC DNA]</scope>
</reference>
<dbReference type="EMBL" id="UZAM01008950">
    <property type="protein sequence ID" value="VDP07063.1"/>
    <property type="molecule type" value="Genomic_DNA"/>
</dbReference>
<gene>
    <name evidence="1" type="ORF">SBAD_LOCUS5375</name>
</gene>
<accession>A0A183IP28</accession>
<name>A0A183IP28_9BILA</name>
<reference evidence="3" key="1">
    <citation type="submission" date="2016-06" db="UniProtKB">
        <authorList>
            <consortium name="WormBaseParasite"/>
        </authorList>
    </citation>
    <scope>IDENTIFICATION</scope>
</reference>
<dbReference type="WBParaSite" id="SBAD_0000559101-mRNA-1">
    <property type="protein sequence ID" value="SBAD_0000559101-mRNA-1"/>
    <property type="gene ID" value="SBAD_0000559101"/>
</dbReference>